<dbReference type="InterPro" id="IPR011049">
    <property type="entry name" value="Serralysin-like_metalloprot_C"/>
</dbReference>
<name>A0ABS5HJH4_9BACT</name>
<sequence>MIKNEDLQNGYSICFNSWLFDERIQNELRLLLLISSLCAKEGYCYAGNDYLSEKLNKSTDTISAGITKLRKLGYIEVENKKFGAVTIDRKIKLLALGRANQTPTEKMPTADGKNADANGKNTDANGKNTDANGKNTDANGKNTDADGKNTHSPYNVCARNNNTNQEKYKLLKIQTNKNTNYKNLNPLPPLGENVFNLPHFLDPKVWSDYLKYKKERKEKLSPKGIEMKFSEWSKWSDEGIDVNACIKEAMANEWQGVFKPKQQTKQELNSFNANDARRFGADMRYFNQSTKQTVDISLEHSQGVRLIGARQ</sequence>
<feature type="compositionally biased region" description="Polar residues" evidence="1">
    <location>
        <begin position="150"/>
        <end position="159"/>
    </location>
</feature>
<accession>A0ABS5HJH4</accession>
<evidence type="ECO:0000256" key="1">
    <source>
        <dbReference type="SAM" id="MobiDB-lite"/>
    </source>
</evidence>
<feature type="compositionally biased region" description="Polar residues" evidence="1">
    <location>
        <begin position="119"/>
        <end position="142"/>
    </location>
</feature>
<organism evidence="2 3">
    <name type="scientific">Campylobacter anatolicus</name>
    <dbReference type="NCBI Taxonomy" id="2829105"/>
    <lineage>
        <taxon>Bacteria</taxon>
        <taxon>Pseudomonadati</taxon>
        <taxon>Campylobacterota</taxon>
        <taxon>Epsilonproteobacteria</taxon>
        <taxon>Campylobacterales</taxon>
        <taxon>Campylobacteraceae</taxon>
        <taxon>Campylobacter</taxon>
    </lineage>
</organism>
<reference evidence="2 3" key="1">
    <citation type="submission" date="2021-04" db="EMBL/GenBank/DDBJ databases">
        <title>Molecular and phenotypic characterization and identification of bacterial isolates recovered from the Anatolian ground squirrels (Spermophilus xanthoprymnus) and which have the potential to form a new species in the Campylobacter genus.</title>
        <authorList>
            <person name="Aydin F."/>
            <person name="Abay S."/>
            <person name="Kayman T."/>
            <person name="Karakaya E."/>
            <person name="Mustak H.K."/>
            <person name="Mustak I.B."/>
            <person name="Bilgin N."/>
            <person name="Duzler A."/>
            <person name="Sahin O."/>
            <person name="Guran O."/>
            <person name="Saticioglu I.B."/>
        </authorList>
    </citation>
    <scope>NUCLEOTIDE SEQUENCE [LARGE SCALE GENOMIC DNA]</scope>
    <source>
        <strain evidence="3">faydin-G24</strain>
    </source>
</reference>
<keyword evidence="3" id="KW-1185">Reference proteome</keyword>
<dbReference type="Pfam" id="PF13730">
    <property type="entry name" value="HTH_36"/>
    <property type="match status" value="1"/>
</dbReference>
<gene>
    <name evidence="2" type="ORF">KDD93_07520</name>
</gene>
<evidence type="ECO:0000313" key="2">
    <source>
        <dbReference type="EMBL" id="MBR8464411.1"/>
    </source>
</evidence>
<comment type="caution">
    <text evidence="2">The sequence shown here is derived from an EMBL/GenBank/DDBJ whole genome shotgun (WGS) entry which is preliminary data.</text>
</comment>
<protein>
    <submittedName>
        <fullName evidence="2">Helix-turn-helix domain-containing protein</fullName>
    </submittedName>
</protein>
<dbReference type="RefSeq" id="WP_212142307.1">
    <property type="nucleotide sequence ID" value="NZ_JAGSSW010000008.1"/>
</dbReference>
<dbReference type="Proteomes" id="UP000682951">
    <property type="component" value="Unassembled WGS sequence"/>
</dbReference>
<proteinExistence type="predicted"/>
<dbReference type="SUPFAM" id="SSF101967">
    <property type="entry name" value="Adhesin YadA, collagen-binding domain"/>
    <property type="match status" value="1"/>
</dbReference>
<feature type="region of interest" description="Disordered" evidence="1">
    <location>
        <begin position="102"/>
        <end position="159"/>
    </location>
</feature>
<dbReference type="EMBL" id="JAGSSW010000008">
    <property type="protein sequence ID" value="MBR8464411.1"/>
    <property type="molecule type" value="Genomic_DNA"/>
</dbReference>
<evidence type="ECO:0000313" key="3">
    <source>
        <dbReference type="Proteomes" id="UP000682951"/>
    </source>
</evidence>